<organism evidence="1 2">
    <name type="scientific">Euroglyphus maynei</name>
    <name type="common">Mayne's house dust mite</name>
    <dbReference type="NCBI Taxonomy" id="6958"/>
    <lineage>
        <taxon>Eukaryota</taxon>
        <taxon>Metazoa</taxon>
        <taxon>Ecdysozoa</taxon>
        <taxon>Arthropoda</taxon>
        <taxon>Chelicerata</taxon>
        <taxon>Arachnida</taxon>
        <taxon>Acari</taxon>
        <taxon>Acariformes</taxon>
        <taxon>Sarcoptiformes</taxon>
        <taxon>Astigmata</taxon>
        <taxon>Psoroptidia</taxon>
        <taxon>Analgoidea</taxon>
        <taxon>Pyroglyphidae</taxon>
        <taxon>Pyroglyphinae</taxon>
        <taxon>Euroglyphus</taxon>
    </lineage>
</organism>
<accession>A0A1Y3BBR8</accession>
<protein>
    <submittedName>
        <fullName evidence="1">Uncharacterized protein</fullName>
    </submittedName>
</protein>
<evidence type="ECO:0000313" key="2">
    <source>
        <dbReference type="Proteomes" id="UP000194236"/>
    </source>
</evidence>
<dbReference type="OrthoDB" id="6496691at2759"/>
<gene>
    <name evidence="1" type="ORF">BLA29_008230</name>
</gene>
<comment type="caution">
    <text evidence="1">The sequence shown here is derived from an EMBL/GenBank/DDBJ whole genome shotgun (WGS) entry which is preliminary data.</text>
</comment>
<name>A0A1Y3BBR8_EURMA</name>
<dbReference type="EMBL" id="MUJZ01028495">
    <property type="protein sequence ID" value="OTF78312.1"/>
    <property type="molecule type" value="Genomic_DNA"/>
</dbReference>
<sequence>MFIGKFLHLFNNLDLGDSNRIIHSATIPDKSIEDASKCPNVYCRSLYILKQVIKSHSDSPLKSKQMLLISLNSSLEAFIQLLAHNQLLNSTTVGCQITKHILALFIVFY</sequence>
<reference evidence="1 2" key="1">
    <citation type="submission" date="2017-03" db="EMBL/GenBank/DDBJ databases">
        <title>Genome Survey of Euroglyphus maynei.</title>
        <authorList>
            <person name="Arlian L.G."/>
            <person name="Morgan M.S."/>
            <person name="Rider S.D."/>
        </authorList>
    </citation>
    <scope>NUCLEOTIDE SEQUENCE [LARGE SCALE GENOMIC DNA]</scope>
    <source>
        <strain evidence="1">Arlian Lab</strain>
        <tissue evidence="1">Whole body</tissue>
    </source>
</reference>
<evidence type="ECO:0000313" key="1">
    <source>
        <dbReference type="EMBL" id="OTF78312.1"/>
    </source>
</evidence>
<dbReference type="Proteomes" id="UP000194236">
    <property type="component" value="Unassembled WGS sequence"/>
</dbReference>
<keyword evidence="2" id="KW-1185">Reference proteome</keyword>
<proteinExistence type="predicted"/>
<dbReference type="AlphaFoldDB" id="A0A1Y3BBR8"/>